<proteinExistence type="predicted"/>
<protein>
    <submittedName>
        <fullName evidence="2">PiggyBac transposable element-derived protein 4-like 15</fullName>
    </submittedName>
</protein>
<gene>
    <name evidence="2" type="primary">PGBD4-L15</name>
    <name evidence="2" type="ORF">Hamer_G010894</name>
</gene>
<name>A0A8J5MSR5_HOMAM</name>
<dbReference type="AlphaFoldDB" id="A0A8J5MSR5"/>
<evidence type="ECO:0000313" key="3">
    <source>
        <dbReference type="Proteomes" id="UP000747542"/>
    </source>
</evidence>
<keyword evidence="3" id="KW-1185">Reference proteome</keyword>
<evidence type="ECO:0000256" key="1">
    <source>
        <dbReference type="SAM" id="MobiDB-lite"/>
    </source>
</evidence>
<comment type="caution">
    <text evidence="2">The sequence shown here is derived from an EMBL/GenBank/DDBJ whole genome shotgun (WGS) entry which is preliminary data.</text>
</comment>
<sequence>MRNSLSSMSLHQSLPQMIFLSRIMTHSMIRILHLLVEVAREMFQTYWQEQHVTPHNPARDSPLRLRGSHFPSTSPPTSGKKKAQKQCHVCYNTPRRAKKRKDTRYCCNECKVAPRFKDYHTLQNY</sequence>
<dbReference type="EMBL" id="JAHLQT010028013">
    <property type="protein sequence ID" value="KAG7162217.1"/>
    <property type="molecule type" value="Genomic_DNA"/>
</dbReference>
<feature type="region of interest" description="Disordered" evidence="1">
    <location>
        <begin position="53"/>
        <end position="85"/>
    </location>
</feature>
<evidence type="ECO:0000313" key="2">
    <source>
        <dbReference type="EMBL" id="KAG7162217.1"/>
    </source>
</evidence>
<reference evidence="2" key="1">
    <citation type="journal article" date="2021" name="Sci. Adv.">
        <title>The American lobster genome reveals insights on longevity, neural, and immune adaptations.</title>
        <authorList>
            <person name="Polinski J.M."/>
            <person name="Zimin A.V."/>
            <person name="Clark K.F."/>
            <person name="Kohn A.B."/>
            <person name="Sadowski N."/>
            <person name="Timp W."/>
            <person name="Ptitsyn A."/>
            <person name="Khanna P."/>
            <person name="Romanova D.Y."/>
            <person name="Williams P."/>
            <person name="Greenwood S.J."/>
            <person name="Moroz L.L."/>
            <person name="Walt D.R."/>
            <person name="Bodnar A.G."/>
        </authorList>
    </citation>
    <scope>NUCLEOTIDE SEQUENCE</scope>
    <source>
        <strain evidence="2">GMGI-L3</strain>
    </source>
</reference>
<organism evidence="2 3">
    <name type="scientific">Homarus americanus</name>
    <name type="common">American lobster</name>
    <dbReference type="NCBI Taxonomy" id="6706"/>
    <lineage>
        <taxon>Eukaryota</taxon>
        <taxon>Metazoa</taxon>
        <taxon>Ecdysozoa</taxon>
        <taxon>Arthropoda</taxon>
        <taxon>Crustacea</taxon>
        <taxon>Multicrustacea</taxon>
        <taxon>Malacostraca</taxon>
        <taxon>Eumalacostraca</taxon>
        <taxon>Eucarida</taxon>
        <taxon>Decapoda</taxon>
        <taxon>Pleocyemata</taxon>
        <taxon>Astacidea</taxon>
        <taxon>Nephropoidea</taxon>
        <taxon>Nephropidae</taxon>
        <taxon>Homarus</taxon>
    </lineage>
</organism>
<dbReference type="Proteomes" id="UP000747542">
    <property type="component" value="Unassembled WGS sequence"/>
</dbReference>
<accession>A0A8J5MSR5</accession>